<keyword evidence="1" id="KW-1133">Transmembrane helix</keyword>
<evidence type="ECO:0000313" key="2">
    <source>
        <dbReference type="EMBL" id="SEK67216.1"/>
    </source>
</evidence>
<dbReference type="RefSeq" id="WP_074792465.1">
    <property type="nucleotide sequence ID" value="NZ_FOAD01000001.1"/>
</dbReference>
<dbReference type="OrthoDB" id="293650at2157"/>
<keyword evidence="1" id="KW-0472">Membrane</keyword>
<name>A0A1H7IXW1_HALLR</name>
<reference evidence="2 3" key="1">
    <citation type="submission" date="2016-10" db="EMBL/GenBank/DDBJ databases">
        <authorList>
            <person name="de Groot N.N."/>
        </authorList>
    </citation>
    <scope>NUCLEOTIDE SEQUENCE [LARGE SCALE GENOMIC DNA]</scope>
    <source>
        <strain evidence="2 3">CDM_5</strain>
    </source>
</reference>
<proteinExistence type="predicted"/>
<feature type="transmembrane region" description="Helical" evidence="1">
    <location>
        <begin position="14"/>
        <end position="39"/>
    </location>
</feature>
<organism evidence="2 3">
    <name type="scientific">Haloferax larsenii</name>
    <dbReference type="NCBI Taxonomy" id="302484"/>
    <lineage>
        <taxon>Archaea</taxon>
        <taxon>Methanobacteriati</taxon>
        <taxon>Methanobacteriota</taxon>
        <taxon>Stenosarchaea group</taxon>
        <taxon>Halobacteria</taxon>
        <taxon>Halobacteriales</taxon>
        <taxon>Haloferacaceae</taxon>
        <taxon>Haloferax</taxon>
    </lineage>
</organism>
<evidence type="ECO:0000313" key="3">
    <source>
        <dbReference type="Proteomes" id="UP000183894"/>
    </source>
</evidence>
<dbReference type="Proteomes" id="UP000183894">
    <property type="component" value="Unassembled WGS sequence"/>
</dbReference>
<dbReference type="AlphaFoldDB" id="A0A1H7IXW1"/>
<accession>A0A1H7IXW1</accession>
<keyword evidence="1" id="KW-0812">Transmembrane</keyword>
<gene>
    <name evidence="2" type="ORF">SAMN04488691_1011051</name>
</gene>
<evidence type="ECO:0008006" key="4">
    <source>
        <dbReference type="Google" id="ProtNLM"/>
    </source>
</evidence>
<protein>
    <recommendedName>
        <fullName evidence="4">Lycopene cyclase domain-containing protein</fullName>
    </recommendedName>
</protein>
<feature type="transmembrane region" description="Helical" evidence="1">
    <location>
        <begin position="46"/>
        <end position="65"/>
    </location>
</feature>
<feature type="transmembrane region" description="Helical" evidence="1">
    <location>
        <begin position="77"/>
        <end position="98"/>
    </location>
</feature>
<evidence type="ECO:0000256" key="1">
    <source>
        <dbReference type="SAM" id="Phobius"/>
    </source>
</evidence>
<dbReference type="EMBL" id="FOAD01000001">
    <property type="protein sequence ID" value="SEK67216.1"/>
    <property type="molecule type" value="Genomic_DNA"/>
</dbReference>
<sequence>MSPDTGDASTGRRLWRVAVASETIVAFAVLALAWLLGFVGALPKEVWVVDFPALAVAFFLDTLAYNEFGVRENTVFYPVLALVGYLEAMVVGAVIRWLRESG</sequence>